<keyword evidence="12" id="KW-1185">Reference proteome</keyword>
<comment type="catalytic activity">
    <reaction evidence="8 9">
        <text>hydroxymethylbilane = uroporphyrinogen III + H2O</text>
        <dbReference type="Rhea" id="RHEA:18965"/>
        <dbReference type="ChEBI" id="CHEBI:15377"/>
        <dbReference type="ChEBI" id="CHEBI:57308"/>
        <dbReference type="ChEBI" id="CHEBI:57845"/>
        <dbReference type="EC" id="4.2.1.75"/>
    </reaction>
</comment>
<dbReference type="PANTHER" id="PTHR38042:SF1">
    <property type="entry name" value="UROPORPHYRINOGEN-III SYNTHASE, CHLOROPLASTIC"/>
    <property type="match status" value="1"/>
</dbReference>
<gene>
    <name evidence="11" type="ORF">LVJ81_04220</name>
</gene>
<comment type="similarity">
    <text evidence="2 9">Belongs to the uroporphyrinogen-III synthase family.</text>
</comment>
<reference evidence="11" key="2">
    <citation type="journal article" date="2022" name="Res Sq">
        <title>Evolution of multicellular longitudinally dividing oral cavity symbionts (Neisseriaceae).</title>
        <authorList>
            <person name="Nyongesa S."/>
            <person name="Weber P."/>
            <person name="Bernet E."/>
            <person name="Pullido F."/>
            <person name="Nieckarz M."/>
            <person name="Delaby M."/>
            <person name="Nieves C."/>
            <person name="Viehboeck T."/>
            <person name="Krause N."/>
            <person name="Rivera-Millot A."/>
            <person name="Nakamura A."/>
            <person name="Vischer N."/>
            <person name="VanNieuwenhze M."/>
            <person name="Brun Y."/>
            <person name="Cava F."/>
            <person name="Bulgheresi S."/>
            <person name="Veyrier F."/>
        </authorList>
    </citation>
    <scope>NUCLEOTIDE SEQUENCE</scope>
    <source>
        <strain evidence="11">SAG 1488-6</strain>
    </source>
</reference>
<dbReference type="InterPro" id="IPR036108">
    <property type="entry name" value="4pyrrol_syn_uPrphyn_synt_sf"/>
</dbReference>
<evidence type="ECO:0000313" key="11">
    <source>
        <dbReference type="EMBL" id="UOO93243.1"/>
    </source>
</evidence>
<organism evidence="11 12">
    <name type="scientific">Vitreoscilla stercoraria</name>
    <dbReference type="NCBI Taxonomy" id="61"/>
    <lineage>
        <taxon>Bacteria</taxon>
        <taxon>Pseudomonadati</taxon>
        <taxon>Pseudomonadota</taxon>
        <taxon>Betaproteobacteria</taxon>
        <taxon>Neisseriales</taxon>
        <taxon>Neisseriaceae</taxon>
        <taxon>Vitreoscilla</taxon>
    </lineage>
</organism>
<evidence type="ECO:0000256" key="9">
    <source>
        <dbReference type="RuleBase" id="RU366031"/>
    </source>
</evidence>
<dbReference type="PANTHER" id="PTHR38042">
    <property type="entry name" value="UROPORPHYRINOGEN-III SYNTHASE, CHLOROPLASTIC"/>
    <property type="match status" value="1"/>
</dbReference>
<evidence type="ECO:0000256" key="6">
    <source>
        <dbReference type="ARBA" id="ARBA00037589"/>
    </source>
</evidence>
<protein>
    <recommendedName>
        <fullName evidence="7 9">Uroporphyrinogen-III synthase</fullName>
        <ecNumber evidence="3 9">4.2.1.75</ecNumber>
    </recommendedName>
</protein>
<keyword evidence="5 9" id="KW-0627">Porphyrin biosynthesis</keyword>
<evidence type="ECO:0000256" key="5">
    <source>
        <dbReference type="ARBA" id="ARBA00023244"/>
    </source>
</evidence>
<dbReference type="SUPFAM" id="SSF69618">
    <property type="entry name" value="HemD-like"/>
    <property type="match status" value="1"/>
</dbReference>
<evidence type="ECO:0000256" key="2">
    <source>
        <dbReference type="ARBA" id="ARBA00008133"/>
    </source>
</evidence>
<dbReference type="Pfam" id="PF02602">
    <property type="entry name" value="HEM4"/>
    <property type="match status" value="1"/>
</dbReference>
<evidence type="ECO:0000313" key="12">
    <source>
        <dbReference type="Proteomes" id="UP000832034"/>
    </source>
</evidence>
<dbReference type="RefSeq" id="WP_019957579.1">
    <property type="nucleotide sequence ID" value="NZ_CP091512.1"/>
</dbReference>
<comment type="pathway">
    <text evidence="1 9">Porphyrin-containing compound metabolism; protoporphyrin-IX biosynthesis; coproporphyrinogen-III from 5-aminolevulinate: step 3/4.</text>
</comment>
<dbReference type="EC" id="4.2.1.75" evidence="3 9"/>
<evidence type="ECO:0000259" key="10">
    <source>
        <dbReference type="Pfam" id="PF02602"/>
    </source>
</evidence>
<dbReference type="InterPro" id="IPR003754">
    <property type="entry name" value="4pyrrol_synth_uPrphyn_synth"/>
</dbReference>
<accession>A0ABY4EEV9</accession>
<name>A0ABY4EEV9_VITST</name>
<dbReference type="EMBL" id="CP091512">
    <property type="protein sequence ID" value="UOO93243.1"/>
    <property type="molecule type" value="Genomic_DNA"/>
</dbReference>
<evidence type="ECO:0000256" key="4">
    <source>
        <dbReference type="ARBA" id="ARBA00023239"/>
    </source>
</evidence>
<dbReference type="Gene3D" id="3.40.50.10090">
    <property type="match status" value="2"/>
</dbReference>
<reference evidence="11" key="1">
    <citation type="submission" date="2021-12" db="EMBL/GenBank/DDBJ databases">
        <authorList>
            <person name="Veyrier F.J."/>
        </authorList>
    </citation>
    <scope>NUCLEOTIDE SEQUENCE</scope>
    <source>
        <strain evidence="11">SAG 1488-6</strain>
    </source>
</reference>
<dbReference type="InterPro" id="IPR039793">
    <property type="entry name" value="UROS/Hem4"/>
</dbReference>
<evidence type="ECO:0000256" key="3">
    <source>
        <dbReference type="ARBA" id="ARBA00013109"/>
    </source>
</evidence>
<dbReference type="CDD" id="cd06578">
    <property type="entry name" value="HemD"/>
    <property type="match status" value="1"/>
</dbReference>
<evidence type="ECO:0000256" key="1">
    <source>
        <dbReference type="ARBA" id="ARBA00004772"/>
    </source>
</evidence>
<comment type="function">
    <text evidence="6 9">Catalyzes cyclization of the linear tetrapyrrole, hydroxymethylbilane, to the macrocyclic uroporphyrinogen III.</text>
</comment>
<sequence length="245" mass="27567">MAMKHCVLVVRPQEQAVSLLNYCQQQGWHTELFSSLEVRTLTHTHEAVQAALNASDVVFWASANAIASSKKLGVVPPLRNVCVGQATLKVFYRYFPRSVAVAPDDGLDSEAVLRLPLWQDASLQRVLIVNGEGGRKWLTHSLMGLGKSVQTLSVYQRIPVAVDWDRFRQVTQAYNCMVCVYSLEAAAQLFEQVPVDLRERLQSLLYFTIHERIAESLRDLGVHRVLVGQNGHEDVLQLLHEHAKN</sequence>
<evidence type="ECO:0000256" key="7">
    <source>
        <dbReference type="ARBA" id="ARBA00040167"/>
    </source>
</evidence>
<proteinExistence type="inferred from homology"/>
<evidence type="ECO:0000256" key="8">
    <source>
        <dbReference type="ARBA" id="ARBA00048617"/>
    </source>
</evidence>
<feature type="domain" description="Tetrapyrrole biosynthesis uroporphyrinogen III synthase" evidence="10">
    <location>
        <begin position="21"/>
        <end position="227"/>
    </location>
</feature>
<keyword evidence="4 9" id="KW-0456">Lyase</keyword>
<dbReference type="Proteomes" id="UP000832034">
    <property type="component" value="Chromosome"/>
</dbReference>